<evidence type="ECO:0000256" key="10">
    <source>
        <dbReference type="ARBA" id="ARBA00022840"/>
    </source>
</evidence>
<keyword evidence="19" id="KW-1185">Reference proteome</keyword>
<feature type="domain" description="Response regulatory" evidence="17">
    <location>
        <begin position="438"/>
        <end position="555"/>
    </location>
</feature>
<evidence type="ECO:0000256" key="6">
    <source>
        <dbReference type="ARBA" id="ARBA00022679"/>
    </source>
</evidence>
<dbReference type="Pfam" id="PF02518">
    <property type="entry name" value="HATPase_c"/>
    <property type="match status" value="1"/>
</dbReference>
<dbReference type="Gene3D" id="1.10.287.130">
    <property type="match status" value="1"/>
</dbReference>
<dbReference type="PROSITE" id="PS50110">
    <property type="entry name" value="RESPONSE_REGULATORY"/>
    <property type="match status" value="1"/>
</dbReference>
<dbReference type="SUPFAM" id="SSF55874">
    <property type="entry name" value="ATPase domain of HSP90 chaperone/DNA topoisomerase II/histidine kinase"/>
    <property type="match status" value="1"/>
</dbReference>
<evidence type="ECO:0000259" key="17">
    <source>
        <dbReference type="PROSITE" id="PS50110"/>
    </source>
</evidence>
<dbReference type="PANTHER" id="PTHR45339">
    <property type="entry name" value="HYBRID SIGNAL TRANSDUCTION HISTIDINE KINASE J"/>
    <property type="match status" value="1"/>
</dbReference>
<keyword evidence="13" id="KW-0472">Membrane</keyword>
<dbReference type="InterPro" id="IPR013656">
    <property type="entry name" value="PAS_4"/>
</dbReference>
<dbReference type="STRING" id="545694.TREPR_0698"/>
<dbReference type="PANTHER" id="PTHR45339:SF1">
    <property type="entry name" value="HYBRID SIGNAL TRANSDUCTION HISTIDINE KINASE J"/>
    <property type="match status" value="1"/>
</dbReference>
<dbReference type="InterPro" id="IPR001789">
    <property type="entry name" value="Sig_transdc_resp-reg_receiver"/>
</dbReference>
<evidence type="ECO:0000313" key="19">
    <source>
        <dbReference type="Proteomes" id="UP000009223"/>
    </source>
</evidence>
<evidence type="ECO:0000256" key="15">
    <source>
        <dbReference type="SAM" id="Coils"/>
    </source>
</evidence>
<evidence type="ECO:0000256" key="4">
    <source>
        <dbReference type="ARBA" id="ARBA00022475"/>
    </source>
</evidence>
<evidence type="ECO:0000256" key="14">
    <source>
        <dbReference type="PROSITE-ProRule" id="PRU00169"/>
    </source>
</evidence>
<evidence type="ECO:0000256" key="1">
    <source>
        <dbReference type="ARBA" id="ARBA00000085"/>
    </source>
</evidence>
<dbReference type="FunFam" id="3.30.565.10:FF:000010">
    <property type="entry name" value="Sensor histidine kinase RcsC"/>
    <property type="match status" value="1"/>
</dbReference>
<dbReference type="HOGENOM" id="CLU_000445_114_15_12"/>
<dbReference type="CDD" id="cd00082">
    <property type="entry name" value="HisKA"/>
    <property type="match status" value="1"/>
</dbReference>
<accession>F5YJZ3</accession>
<proteinExistence type="predicted"/>
<keyword evidence="4" id="KW-1003">Cell membrane</keyword>
<organism evidence="18 19">
    <name type="scientific">Treponema primitia (strain ATCC BAA-887 / DSM 12427 / ZAS-2)</name>
    <dbReference type="NCBI Taxonomy" id="545694"/>
    <lineage>
        <taxon>Bacteria</taxon>
        <taxon>Pseudomonadati</taxon>
        <taxon>Spirochaetota</taxon>
        <taxon>Spirochaetia</taxon>
        <taxon>Spirochaetales</taxon>
        <taxon>Treponemataceae</taxon>
        <taxon>Treponema</taxon>
    </lineage>
</organism>
<dbReference type="InterPro" id="IPR035965">
    <property type="entry name" value="PAS-like_dom_sf"/>
</dbReference>
<evidence type="ECO:0000256" key="9">
    <source>
        <dbReference type="ARBA" id="ARBA00022777"/>
    </source>
</evidence>
<dbReference type="eggNOG" id="COG0642">
    <property type="taxonomic scope" value="Bacteria"/>
</dbReference>
<dbReference type="AlphaFoldDB" id="F5YJZ3"/>
<dbReference type="SUPFAM" id="SSF47384">
    <property type="entry name" value="Homodimeric domain of signal transducing histidine kinase"/>
    <property type="match status" value="1"/>
</dbReference>
<keyword evidence="7" id="KW-0812">Transmembrane</keyword>
<protein>
    <recommendedName>
        <fullName evidence="3">histidine kinase</fullName>
        <ecNumber evidence="3">2.7.13.3</ecNumber>
    </recommendedName>
</protein>
<name>F5YJZ3_TREPZ</name>
<dbReference type="InterPro" id="IPR005467">
    <property type="entry name" value="His_kinase_dom"/>
</dbReference>
<dbReference type="InterPro" id="IPR036097">
    <property type="entry name" value="HisK_dim/P_sf"/>
</dbReference>
<dbReference type="CDD" id="cd16922">
    <property type="entry name" value="HATPase_EvgS-ArcB-TorS-like"/>
    <property type="match status" value="1"/>
</dbReference>
<comment type="subcellular location">
    <subcellularLocation>
        <location evidence="2">Cell membrane</location>
        <topology evidence="2">Multi-pass membrane protein</topology>
    </subcellularLocation>
</comment>
<dbReference type="Gene3D" id="3.40.50.2300">
    <property type="match status" value="1"/>
</dbReference>
<dbReference type="RefSeq" id="WP_015709335.1">
    <property type="nucleotide sequence ID" value="NC_015578.1"/>
</dbReference>
<dbReference type="InterPro" id="IPR003594">
    <property type="entry name" value="HATPase_dom"/>
</dbReference>
<feature type="domain" description="Histidine kinase" evidence="16">
    <location>
        <begin position="199"/>
        <end position="416"/>
    </location>
</feature>
<dbReference type="GO" id="GO:0005524">
    <property type="term" value="F:ATP binding"/>
    <property type="evidence" value="ECO:0007669"/>
    <property type="project" value="UniProtKB-KW"/>
</dbReference>
<dbReference type="EC" id="2.7.13.3" evidence="3"/>
<keyword evidence="15" id="KW-0175">Coiled coil</keyword>
<dbReference type="InterPro" id="IPR036890">
    <property type="entry name" value="HATPase_C_sf"/>
</dbReference>
<dbReference type="Gene3D" id="3.30.565.10">
    <property type="entry name" value="Histidine kinase-like ATPase, C-terminal domain"/>
    <property type="match status" value="1"/>
</dbReference>
<sequence length="564" mass="61873">MVDDEDTPLGAELKKVQLEVKKLTRELNLANTVIARNKIAAEAKDNLSKIISEKKSALEKYMNLLLENCPDIILLFDQEGKIVYCTEAFLKCSHIPAFGIINGSSYRDILADVSSPALLDRIDAIYGSSVAGDPIITNEVIDFSRDGNPRDYSIQITPMLVEGGISMGAMVLFYDTTEILVAQREAENANKAKSDFLATVSHEIRTPMNAIIGISNILKSTDLTGEQQNYLKSIQNSSQVLLTLINDILDFSKIEAGKLELIPDFFSLTGLLSRLNTMFEMMFTEKRLGFSCDFSETLPGVVFGDEKRIGQVLTNILNNALKYTNSGWVKFRAAPDGDGIFAFAVEDTGIGIREEAIPRLFTAFEQLDQVRNKNVVGTGLGLAITKRLCTMMNGSIDIKSVYGEGSVFTIRLPLKPGTAADLPQQNVPLINFTAPDARVLLVDDIEINLEVAEYLLGTFGIKPDTAKSGREAVALAGEKRYDLILMDHMMPEMDGIEATRIIRITEGPNALVSIIALTANAVSGAKEMFLANGFSGFLSKPMDSLSLTEGLLRWLPENLICKQE</sequence>
<dbReference type="Pfam" id="PF00072">
    <property type="entry name" value="Response_reg"/>
    <property type="match status" value="1"/>
</dbReference>
<dbReference type="Pfam" id="PF08448">
    <property type="entry name" value="PAS_4"/>
    <property type="match status" value="1"/>
</dbReference>
<evidence type="ECO:0000256" key="3">
    <source>
        <dbReference type="ARBA" id="ARBA00012438"/>
    </source>
</evidence>
<dbReference type="SMART" id="SM00388">
    <property type="entry name" value="HisKA"/>
    <property type="match status" value="1"/>
</dbReference>
<dbReference type="GO" id="GO:0000155">
    <property type="term" value="F:phosphorelay sensor kinase activity"/>
    <property type="evidence" value="ECO:0007669"/>
    <property type="project" value="InterPro"/>
</dbReference>
<comment type="catalytic activity">
    <reaction evidence="1">
        <text>ATP + protein L-histidine = ADP + protein N-phospho-L-histidine.</text>
        <dbReference type="EC" id="2.7.13.3"/>
    </reaction>
</comment>
<dbReference type="PRINTS" id="PR00344">
    <property type="entry name" value="BCTRLSENSOR"/>
</dbReference>
<evidence type="ECO:0000256" key="12">
    <source>
        <dbReference type="ARBA" id="ARBA00023012"/>
    </source>
</evidence>
<dbReference type="KEGG" id="tpi:TREPR_0698"/>
<reference evidence="19" key="1">
    <citation type="submission" date="2009-12" db="EMBL/GenBank/DDBJ databases">
        <title>Complete sequence of Treponema primitia strain ZAS-2.</title>
        <authorList>
            <person name="Tetu S.G."/>
            <person name="Matson E."/>
            <person name="Ren Q."/>
            <person name="Seshadri R."/>
            <person name="Elbourne L."/>
            <person name="Hassan K.A."/>
            <person name="Durkin A."/>
            <person name="Radune D."/>
            <person name="Mohamoud Y."/>
            <person name="Shay R."/>
            <person name="Jin S."/>
            <person name="Zhang X."/>
            <person name="Lucey K."/>
            <person name="Ballor N.R."/>
            <person name="Ottesen E."/>
            <person name="Rosenthal R."/>
            <person name="Allen A."/>
            <person name="Leadbetter J.R."/>
            <person name="Paulsen I.T."/>
        </authorList>
    </citation>
    <scope>NUCLEOTIDE SEQUENCE [LARGE SCALE GENOMIC DNA]</scope>
    <source>
        <strain evidence="19">ATCC BAA-887 / DSM 12427 / ZAS-2</strain>
    </source>
</reference>
<dbReference type="InterPro" id="IPR003661">
    <property type="entry name" value="HisK_dim/P_dom"/>
</dbReference>
<evidence type="ECO:0000256" key="13">
    <source>
        <dbReference type="ARBA" id="ARBA00023136"/>
    </source>
</evidence>
<keyword evidence="8" id="KW-0547">Nucleotide-binding</keyword>
<dbReference type="InterPro" id="IPR004358">
    <property type="entry name" value="Sig_transdc_His_kin-like_C"/>
</dbReference>
<keyword evidence="5 14" id="KW-0597">Phosphoprotein</keyword>
<keyword evidence="10" id="KW-0067">ATP-binding</keyword>
<keyword evidence="11" id="KW-1133">Transmembrane helix</keyword>
<dbReference type="Gene3D" id="3.30.450.20">
    <property type="entry name" value="PAS domain"/>
    <property type="match status" value="1"/>
</dbReference>
<evidence type="ECO:0000256" key="2">
    <source>
        <dbReference type="ARBA" id="ARBA00004651"/>
    </source>
</evidence>
<dbReference type="SMART" id="SM00387">
    <property type="entry name" value="HATPase_c"/>
    <property type="match status" value="1"/>
</dbReference>
<reference evidence="18 19" key="2">
    <citation type="journal article" date="2011" name="ISME J.">
        <title>RNA-seq reveals cooperative metabolic interactions between two termite-gut spirochete species in co-culture.</title>
        <authorList>
            <person name="Rosenthal A.Z."/>
            <person name="Matson E.G."/>
            <person name="Eldar A."/>
            <person name="Leadbetter J.R."/>
        </authorList>
    </citation>
    <scope>NUCLEOTIDE SEQUENCE [LARGE SCALE GENOMIC DNA]</scope>
    <source>
        <strain evidence="19">ATCC BAA-887 / DSM 12427 / ZAS-2</strain>
    </source>
</reference>
<dbReference type="FunFam" id="1.10.287.130:FF:000003">
    <property type="entry name" value="Histidine kinase"/>
    <property type="match status" value="1"/>
</dbReference>
<dbReference type="PROSITE" id="PS50109">
    <property type="entry name" value="HIS_KIN"/>
    <property type="match status" value="1"/>
</dbReference>
<dbReference type="SMART" id="SM00448">
    <property type="entry name" value="REC"/>
    <property type="match status" value="1"/>
</dbReference>
<evidence type="ECO:0000256" key="7">
    <source>
        <dbReference type="ARBA" id="ARBA00022692"/>
    </source>
</evidence>
<evidence type="ECO:0000313" key="18">
    <source>
        <dbReference type="EMBL" id="AEF84793.1"/>
    </source>
</evidence>
<keyword evidence="12" id="KW-0902">Two-component regulatory system</keyword>
<dbReference type="SUPFAM" id="SSF52172">
    <property type="entry name" value="CheY-like"/>
    <property type="match status" value="1"/>
</dbReference>
<dbReference type="EMBL" id="CP001843">
    <property type="protein sequence ID" value="AEF84793.1"/>
    <property type="molecule type" value="Genomic_DNA"/>
</dbReference>
<dbReference type="Proteomes" id="UP000009223">
    <property type="component" value="Chromosome"/>
</dbReference>
<evidence type="ECO:0000259" key="16">
    <source>
        <dbReference type="PROSITE" id="PS50109"/>
    </source>
</evidence>
<keyword evidence="6" id="KW-0808">Transferase</keyword>
<evidence type="ECO:0000256" key="11">
    <source>
        <dbReference type="ARBA" id="ARBA00022989"/>
    </source>
</evidence>
<keyword evidence="9" id="KW-0418">Kinase</keyword>
<dbReference type="CDD" id="cd17546">
    <property type="entry name" value="REC_hyHK_CKI1_RcsC-like"/>
    <property type="match status" value="1"/>
</dbReference>
<dbReference type="SUPFAM" id="SSF55785">
    <property type="entry name" value="PYP-like sensor domain (PAS domain)"/>
    <property type="match status" value="1"/>
</dbReference>
<dbReference type="GO" id="GO:0005886">
    <property type="term" value="C:plasma membrane"/>
    <property type="evidence" value="ECO:0007669"/>
    <property type="project" value="UniProtKB-SubCell"/>
</dbReference>
<evidence type="ECO:0000256" key="5">
    <source>
        <dbReference type="ARBA" id="ARBA00022553"/>
    </source>
</evidence>
<evidence type="ECO:0000256" key="8">
    <source>
        <dbReference type="ARBA" id="ARBA00022741"/>
    </source>
</evidence>
<dbReference type="InterPro" id="IPR011006">
    <property type="entry name" value="CheY-like_superfamily"/>
</dbReference>
<gene>
    <name evidence="18" type="ordered locus">TREPR_0698</name>
</gene>
<feature type="coiled-coil region" evidence="15">
    <location>
        <begin position="13"/>
        <end position="60"/>
    </location>
</feature>
<dbReference type="Pfam" id="PF00512">
    <property type="entry name" value="HisKA"/>
    <property type="match status" value="1"/>
</dbReference>
<feature type="modified residue" description="4-aspartylphosphate" evidence="14">
    <location>
        <position position="487"/>
    </location>
</feature>